<dbReference type="NCBIfam" id="NF010048">
    <property type="entry name" value="PRK13524.1"/>
    <property type="match status" value="1"/>
</dbReference>
<dbReference type="GO" id="GO:0015344">
    <property type="term" value="F:siderophore uptake transmembrane transporter activity"/>
    <property type="evidence" value="ECO:0007669"/>
    <property type="project" value="TreeGrafter"/>
</dbReference>
<dbReference type="Gene3D" id="2.170.130.10">
    <property type="entry name" value="TonB-dependent receptor, plug domain"/>
    <property type="match status" value="1"/>
</dbReference>
<dbReference type="NCBIfam" id="TIGR01783">
    <property type="entry name" value="TonB-siderophor"/>
    <property type="match status" value="1"/>
</dbReference>
<feature type="domain" description="TonB-dependent receptor-like beta-barrel" evidence="19">
    <location>
        <begin position="279"/>
        <end position="713"/>
    </location>
</feature>
<evidence type="ECO:0000259" key="19">
    <source>
        <dbReference type="Pfam" id="PF00593"/>
    </source>
</evidence>
<dbReference type="InterPro" id="IPR012910">
    <property type="entry name" value="Plug_dom"/>
</dbReference>
<evidence type="ECO:0000313" key="21">
    <source>
        <dbReference type="EMBL" id="TDQ36507.1"/>
    </source>
</evidence>
<dbReference type="InterPro" id="IPR000531">
    <property type="entry name" value="Beta-barrel_TonB"/>
</dbReference>
<keyword evidence="6 14" id="KW-0812">Transmembrane</keyword>
<keyword evidence="9" id="KW-0406">Ion transport</keyword>
<keyword evidence="8" id="KW-0408">Iron</keyword>
<evidence type="ECO:0000256" key="11">
    <source>
        <dbReference type="ARBA" id="ARBA00023136"/>
    </source>
</evidence>
<evidence type="ECO:0000256" key="6">
    <source>
        <dbReference type="ARBA" id="ARBA00022692"/>
    </source>
</evidence>
<dbReference type="InterPro" id="IPR036942">
    <property type="entry name" value="Beta-barrel_TonB_sf"/>
</dbReference>
<feature type="signal peptide" evidence="18">
    <location>
        <begin position="1"/>
        <end position="21"/>
    </location>
</feature>
<evidence type="ECO:0000256" key="13">
    <source>
        <dbReference type="ARBA" id="ARBA00023237"/>
    </source>
</evidence>
<feature type="compositionally biased region" description="Polar residues" evidence="17">
    <location>
        <begin position="75"/>
        <end position="89"/>
    </location>
</feature>
<dbReference type="InterPro" id="IPR010105">
    <property type="entry name" value="TonB_sidphr_rcpt"/>
</dbReference>
<feature type="domain" description="TonB-dependent receptor plug" evidence="20">
    <location>
        <begin position="45"/>
        <end position="159"/>
    </location>
</feature>
<evidence type="ECO:0000256" key="15">
    <source>
        <dbReference type="PROSITE-ProRule" id="PRU10144"/>
    </source>
</evidence>
<feature type="short sequence motif" description="TonB C-terminal box" evidence="15">
    <location>
        <begin position="739"/>
        <end position="756"/>
    </location>
</feature>
<dbReference type="GO" id="GO:0042912">
    <property type="term" value="F:colicin transmembrane transporter activity"/>
    <property type="evidence" value="ECO:0007669"/>
    <property type="project" value="TreeGrafter"/>
</dbReference>
<organism evidence="21 22">
    <name type="scientific">Thiopseudomonas denitrificans</name>
    <dbReference type="NCBI Taxonomy" id="1501432"/>
    <lineage>
        <taxon>Bacteria</taxon>
        <taxon>Pseudomonadati</taxon>
        <taxon>Pseudomonadota</taxon>
        <taxon>Gammaproteobacteria</taxon>
        <taxon>Pseudomonadales</taxon>
        <taxon>Pseudomonadaceae</taxon>
        <taxon>Thiopseudomonas</taxon>
    </lineage>
</organism>
<dbReference type="InterPro" id="IPR037066">
    <property type="entry name" value="Plug_dom_sf"/>
</dbReference>
<keyword evidence="4 14" id="KW-1134">Transmembrane beta strand</keyword>
<keyword evidence="12 21" id="KW-0675">Receptor</keyword>
<dbReference type="SUPFAM" id="SSF56935">
    <property type="entry name" value="Porins"/>
    <property type="match status" value="1"/>
</dbReference>
<dbReference type="GO" id="GO:0044718">
    <property type="term" value="P:siderophore transmembrane transport"/>
    <property type="evidence" value="ECO:0007669"/>
    <property type="project" value="TreeGrafter"/>
</dbReference>
<dbReference type="PANTHER" id="PTHR30069:SF51">
    <property type="entry name" value="FERRIENTEROBACTIN RECEPTOR"/>
    <property type="match status" value="1"/>
</dbReference>
<feature type="region of interest" description="Disordered" evidence="17">
    <location>
        <begin position="72"/>
        <end position="92"/>
    </location>
</feature>
<reference evidence="21 22" key="1">
    <citation type="submission" date="2019-03" db="EMBL/GenBank/DDBJ databases">
        <title>Genomic Encyclopedia of Type Strains, Phase IV (KMG-IV): sequencing the most valuable type-strain genomes for metagenomic binning, comparative biology and taxonomic classification.</title>
        <authorList>
            <person name="Goeker M."/>
        </authorList>
    </citation>
    <scope>NUCLEOTIDE SEQUENCE [LARGE SCALE GENOMIC DNA]</scope>
    <source>
        <strain evidence="21 22">DSM 28679</strain>
    </source>
</reference>
<keyword evidence="10 16" id="KW-0798">TonB box</keyword>
<evidence type="ECO:0000256" key="18">
    <source>
        <dbReference type="SAM" id="SignalP"/>
    </source>
</evidence>
<dbReference type="GO" id="GO:0009279">
    <property type="term" value="C:cell outer membrane"/>
    <property type="evidence" value="ECO:0007669"/>
    <property type="project" value="UniProtKB-SubCell"/>
</dbReference>
<dbReference type="Gene3D" id="2.40.170.20">
    <property type="entry name" value="TonB-dependent receptor, beta-barrel domain"/>
    <property type="match status" value="1"/>
</dbReference>
<evidence type="ECO:0000256" key="10">
    <source>
        <dbReference type="ARBA" id="ARBA00023077"/>
    </source>
</evidence>
<protein>
    <submittedName>
        <fullName evidence="21">Ferric enterobactin receptor</fullName>
    </submittedName>
</protein>
<evidence type="ECO:0000256" key="16">
    <source>
        <dbReference type="RuleBase" id="RU003357"/>
    </source>
</evidence>
<dbReference type="Pfam" id="PF00593">
    <property type="entry name" value="TonB_dep_Rec_b-barrel"/>
    <property type="match status" value="1"/>
</dbReference>
<keyword evidence="13 14" id="KW-0998">Cell outer membrane</keyword>
<feature type="compositionally biased region" description="Polar residues" evidence="17">
    <location>
        <begin position="226"/>
        <end position="241"/>
    </location>
</feature>
<sequence>MHKSIWLLSALPVAVAMHTQAAESDVHDLGQMLVTAKEELKQAPGVSIITEEDLAKRPVSNDLSEVIRTMPGVNLTGNSTSGQRGNNRQIDIRGMGPENTLILIDGRPASSRMSVRYGWRGERDSRGDTNWVPMEAVERIEVLRGPAAARYGSGAAGGVVNIITKGVPDQLSGQVTAYMSQPQSSKDGASRRTNFILSGPLSDKLGFRLTGNVAKTDSDDRDINRGHQSTRGVATNGTDYRNTYPAGREGVRNRDLAARLVFQPVADHQFDLDASFSRQGNIYTGDTQNTNNFTTNSSGNLVATSERVDKYIGRETNIMYRENYAFTHRGEYDFGRSLSYVQYEKTRNRRLDEGLAGGTEGLFSDDNMTTSTLNQYQLHTEFDMPVELLGLNQMLTVGGEWTHSTLNDGNSMTQTTTEAGAVPGLAAQRNSRSRDHMLSFFIEDNIELNDKTLLTPGLRYDKHSVTGGNWSPALNLSHEFAPDWTVKAGIARAYKAPNLYQTNPNYLLYSRGIGCWGAAGACYLQGNKYLKAETSVNKELGVEYAGDNLVAGLTWFHNSYRNKVEAGTVAVGQAVGGSNTTYANADVFTWDNVPRAVIEGLEGTFNLALTPSLYWSNNLTWMLQSKNKSTGESLSIIPEFTLNSRLEWQTTDALSLYTHVTWYGKQTPNKYDYQGKRMSGEEQSQLSPYALVGVGGRYVLNDQLSFTGGIDNLFNKRLYRKGNAVGVGDPRNIYGAGAATYNEPGRSFYASATYAF</sequence>
<dbReference type="AlphaFoldDB" id="A0A4V3D4L5"/>
<gene>
    <name evidence="21" type="ORF">DFQ45_11254</name>
</gene>
<feature type="chain" id="PRO_5020423356" evidence="18">
    <location>
        <begin position="22"/>
        <end position="756"/>
    </location>
</feature>
<comment type="subcellular location">
    <subcellularLocation>
        <location evidence="1 14">Cell outer membrane</location>
        <topology evidence="1 14">Multi-pass membrane protein</topology>
    </subcellularLocation>
</comment>
<keyword evidence="5" id="KW-0410">Iron transport</keyword>
<dbReference type="Pfam" id="PF07715">
    <property type="entry name" value="Plug"/>
    <property type="match status" value="1"/>
</dbReference>
<evidence type="ECO:0000256" key="7">
    <source>
        <dbReference type="ARBA" id="ARBA00022729"/>
    </source>
</evidence>
<dbReference type="OrthoDB" id="9764669at2"/>
<evidence type="ECO:0000256" key="5">
    <source>
        <dbReference type="ARBA" id="ARBA00022496"/>
    </source>
</evidence>
<name>A0A4V3D4L5_9GAMM</name>
<keyword evidence="11 14" id="KW-0472">Membrane</keyword>
<evidence type="ECO:0000256" key="14">
    <source>
        <dbReference type="PROSITE-ProRule" id="PRU01360"/>
    </source>
</evidence>
<evidence type="ECO:0000259" key="20">
    <source>
        <dbReference type="Pfam" id="PF07715"/>
    </source>
</evidence>
<dbReference type="InterPro" id="IPR058134">
    <property type="entry name" value="PirA/FepA/PfeA"/>
</dbReference>
<dbReference type="CDD" id="cd01347">
    <property type="entry name" value="ligand_gated_channel"/>
    <property type="match status" value="1"/>
</dbReference>
<evidence type="ECO:0000256" key="2">
    <source>
        <dbReference type="ARBA" id="ARBA00009810"/>
    </source>
</evidence>
<proteinExistence type="inferred from homology"/>
<dbReference type="PROSITE" id="PS01156">
    <property type="entry name" value="TONB_DEPENDENT_REC_2"/>
    <property type="match status" value="1"/>
</dbReference>
<accession>A0A4V3D4L5</accession>
<dbReference type="GO" id="GO:0038023">
    <property type="term" value="F:signaling receptor activity"/>
    <property type="evidence" value="ECO:0007669"/>
    <property type="project" value="InterPro"/>
</dbReference>
<dbReference type="NCBIfam" id="NF010051">
    <property type="entry name" value="PRK13528.1"/>
    <property type="match status" value="1"/>
</dbReference>
<dbReference type="EMBL" id="SNYK01000012">
    <property type="protein sequence ID" value="TDQ36507.1"/>
    <property type="molecule type" value="Genomic_DNA"/>
</dbReference>
<keyword evidence="3 14" id="KW-0813">Transport</keyword>
<dbReference type="InterPro" id="IPR010917">
    <property type="entry name" value="TonB_rcpt_CS"/>
</dbReference>
<dbReference type="RefSeq" id="WP_101496049.1">
    <property type="nucleotide sequence ID" value="NZ_LNJZ01000003.1"/>
</dbReference>
<evidence type="ECO:0000256" key="1">
    <source>
        <dbReference type="ARBA" id="ARBA00004571"/>
    </source>
</evidence>
<dbReference type="GO" id="GO:0042931">
    <property type="term" value="F:enterobactin transmembrane transporter activity"/>
    <property type="evidence" value="ECO:0007669"/>
    <property type="project" value="TreeGrafter"/>
</dbReference>
<evidence type="ECO:0000313" key="22">
    <source>
        <dbReference type="Proteomes" id="UP000294575"/>
    </source>
</evidence>
<dbReference type="InterPro" id="IPR039426">
    <property type="entry name" value="TonB-dep_rcpt-like"/>
</dbReference>
<comment type="caution">
    <text evidence="21">The sequence shown here is derived from an EMBL/GenBank/DDBJ whole genome shotgun (WGS) entry which is preliminary data.</text>
</comment>
<keyword evidence="22" id="KW-1185">Reference proteome</keyword>
<evidence type="ECO:0000256" key="4">
    <source>
        <dbReference type="ARBA" id="ARBA00022452"/>
    </source>
</evidence>
<evidence type="ECO:0000256" key="3">
    <source>
        <dbReference type="ARBA" id="ARBA00022448"/>
    </source>
</evidence>
<evidence type="ECO:0000256" key="9">
    <source>
        <dbReference type="ARBA" id="ARBA00023065"/>
    </source>
</evidence>
<dbReference type="PANTHER" id="PTHR30069">
    <property type="entry name" value="TONB-DEPENDENT OUTER MEMBRANE RECEPTOR"/>
    <property type="match status" value="1"/>
</dbReference>
<dbReference type="PROSITE" id="PS52016">
    <property type="entry name" value="TONB_DEPENDENT_REC_3"/>
    <property type="match status" value="1"/>
</dbReference>
<evidence type="ECO:0000256" key="8">
    <source>
        <dbReference type="ARBA" id="ARBA00023004"/>
    </source>
</evidence>
<comment type="similarity">
    <text evidence="2 14 16">Belongs to the TonB-dependent receptor family.</text>
</comment>
<evidence type="ECO:0000256" key="17">
    <source>
        <dbReference type="SAM" id="MobiDB-lite"/>
    </source>
</evidence>
<dbReference type="Proteomes" id="UP000294575">
    <property type="component" value="Unassembled WGS sequence"/>
</dbReference>
<evidence type="ECO:0000256" key="12">
    <source>
        <dbReference type="ARBA" id="ARBA00023170"/>
    </source>
</evidence>
<keyword evidence="7 18" id="KW-0732">Signal</keyword>
<feature type="region of interest" description="Disordered" evidence="17">
    <location>
        <begin position="218"/>
        <end position="247"/>
    </location>
</feature>